<dbReference type="Proteomes" id="UP001138768">
    <property type="component" value="Unassembled WGS sequence"/>
</dbReference>
<dbReference type="GO" id="GO:0120147">
    <property type="term" value="F:formylglycine-generating oxidase activity"/>
    <property type="evidence" value="ECO:0007669"/>
    <property type="project" value="TreeGrafter"/>
</dbReference>
<dbReference type="InterPro" id="IPR042095">
    <property type="entry name" value="SUMF_sf"/>
</dbReference>
<dbReference type="PANTHER" id="PTHR23150:SF35">
    <property type="entry name" value="BLL6746 PROTEIN"/>
    <property type="match status" value="1"/>
</dbReference>
<organism evidence="2 3">
    <name type="scientific">Lamprobacter modestohalophilus</name>
    <dbReference type="NCBI Taxonomy" id="1064514"/>
    <lineage>
        <taxon>Bacteria</taxon>
        <taxon>Pseudomonadati</taxon>
        <taxon>Pseudomonadota</taxon>
        <taxon>Gammaproteobacteria</taxon>
        <taxon>Chromatiales</taxon>
        <taxon>Chromatiaceae</taxon>
        <taxon>Lamprobacter</taxon>
    </lineage>
</organism>
<dbReference type="AlphaFoldDB" id="A0A9X1B5T3"/>
<dbReference type="SUPFAM" id="SSF56436">
    <property type="entry name" value="C-type lectin-like"/>
    <property type="match status" value="1"/>
</dbReference>
<comment type="caution">
    <text evidence="2">The sequence shown here is derived from an EMBL/GenBank/DDBJ whole genome shotgun (WGS) entry which is preliminary data.</text>
</comment>
<dbReference type="InterPro" id="IPR016187">
    <property type="entry name" value="CTDL_fold"/>
</dbReference>
<accession>A0A9X1B5T3</accession>
<dbReference type="InterPro" id="IPR005532">
    <property type="entry name" value="SUMF_dom"/>
</dbReference>
<dbReference type="Gene3D" id="3.90.1580.10">
    <property type="entry name" value="paralog of FGE (formylglycine-generating enzyme)"/>
    <property type="match status" value="1"/>
</dbReference>
<evidence type="ECO:0000259" key="1">
    <source>
        <dbReference type="Pfam" id="PF03781"/>
    </source>
</evidence>
<sequence>MRRFAYEPEMVALDGRCFQMSSPARRDNNRASRSQQVCVDAFKIARHEVTFSQYDLFARATGRDAPDDEGWGREHRPVINVSWEDATAYAAWLTELTGRSYRLPTEAEWEYAARAGTETTRFWGNAPNEACIYANVHDQVSRRENGLSSPHHACDDGYATTAPVGRFKPNAWGLHDMLGNVWEWTCSVYGGEFDGIEQRCASAGHAGFRSIRGGAWHSGPRHIASAARSGALPNKMFGGLGFRVVED</sequence>
<feature type="domain" description="Sulfatase-modifying factor enzyme-like" evidence="1">
    <location>
        <begin position="7"/>
        <end position="245"/>
    </location>
</feature>
<dbReference type="Pfam" id="PF03781">
    <property type="entry name" value="FGE-sulfatase"/>
    <property type="match status" value="1"/>
</dbReference>
<gene>
    <name evidence="2" type="ORF">CKO42_17440</name>
</gene>
<evidence type="ECO:0000313" key="3">
    <source>
        <dbReference type="Proteomes" id="UP001138768"/>
    </source>
</evidence>
<dbReference type="EMBL" id="NRRY01000034">
    <property type="protein sequence ID" value="MBK1620191.1"/>
    <property type="molecule type" value="Genomic_DNA"/>
</dbReference>
<dbReference type="PANTHER" id="PTHR23150">
    <property type="entry name" value="SULFATASE MODIFYING FACTOR 1, 2"/>
    <property type="match status" value="1"/>
</dbReference>
<keyword evidence="3" id="KW-1185">Reference proteome</keyword>
<name>A0A9X1B5T3_9GAMM</name>
<proteinExistence type="predicted"/>
<dbReference type="InterPro" id="IPR051043">
    <property type="entry name" value="Sulfatase_Mod_Factor_Kinase"/>
</dbReference>
<protein>
    <recommendedName>
        <fullName evidence="1">Sulfatase-modifying factor enzyme-like domain-containing protein</fullName>
    </recommendedName>
</protein>
<reference evidence="2 3" key="1">
    <citation type="journal article" date="2020" name="Microorganisms">
        <title>Osmotic Adaptation and Compatible Solute Biosynthesis of Phototrophic Bacteria as Revealed from Genome Analyses.</title>
        <authorList>
            <person name="Imhoff J.F."/>
            <person name="Rahn T."/>
            <person name="Kunzel S."/>
            <person name="Keller A."/>
            <person name="Neulinger S.C."/>
        </authorList>
    </citation>
    <scope>NUCLEOTIDE SEQUENCE [LARGE SCALE GENOMIC DNA]</scope>
    <source>
        <strain evidence="2 3">DSM 25653</strain>
    </source>
</reference>
<evidence type="ECO:0000313" key="2">
    <source>
        <dbReference type="EMBL" id="MBK1620191.1"/>
    </source>
</evidence>